<dbReference type="Pfam" id="PF00990">
    <property type="entry name" value="GGDEF"/>
    <property type="match status" value="1"/>
</dbReference>
<gene>
    <name evidence="3" type="ORF">FHU31_003067</name>
</gene>
<feature type="transmembrane region" description="Helical" evidence="1">
    <location>
        <begin position="122"/>
        <end position="142"/>
    </location>
</feature>
<dbReference type="GO" id="GO:0005886">
    <property type="term" value="C:plasma membrane"/>
    <property type="evidence" value="ECO:0007669"/>
    <property type="project" value="TreeGrafter"/>
</dbReference>
<dbReference type="GO" id="GO:1902201">
    <property type="term" value="P:negative regulation of bacterial-type flagellum-dependent cell motility"/>
    <property type="evidence" value="ECO:0007669"/>
    <property type="project" value="TreeGrafter"/>
</dbReference>
<dbReference type="PANTHER" id="PTHR45138">
    <property type="entry name" value="REGULATORY COMPONENTS OF SENSORY TRANSDUCTION SYSTEM"/>
    <property type="match status" value="1"/>
</dbReference>
<feature type="transmembrane region" description="Helical" evidence="1">
    <location>
        <begin position="98"/>
        <end position="116"/>
    </location>
</feature>
<dbReference type="GO" id="GO:0043709">
    <property type="term" value="P:cell adhesion involved in single-species biofilm formation"/>
    <property type="evidence" value="ECO:0007669"/>
    <property type="project" value="TreeGrafter"/>
</dbReference>
<dbReference type="PANTHER" id="PTHR45138:SF9">
    <property type="entry name" value="DIGUANYLATE CYCLASE DGCM-RELATED"/>
    <property type="match status" value="1"/>
</dbReference>
<reference evidence="3 4" key="1">
    <citation type="submission" date="2020-03" db="EMBL/GenBank/DDBJ databases">
        <title>Sequencing the genomes of 1000 actinobacteria strains.</title>
        <authorList>
            <person name="Klenk H.-P."/>
        </authorList>
    </citation>
    <scope>NUCLEOTIDE SEQUENCE [LARGE SCALE GENOMIC DNA]</scope>
    <source>
        <strain evidence="3 4">DSM 44556</strain>
    </source>
</reference>
<dbReference type="RefSeq" id="WP_167159569.1">
    <property type="nucleotide sequence ID" value="NZ_JAANOW010000001.1"/>
</dbReference>
<dbReference type="SUPFAM" id="SSF55073">
    <property type="entry name" value="Nucleotide cyclase"/>
    <property type="match status" value="1"/>
</dbReference>
<evidence type="ECO:0000313" key="3">
    <source>
        <dbReference type="EMBL" id="NIH96111.1"/>
    </source>
</evidence>
<dbReference type="Proteomes" id="UP000547444">
    <property type="component" value="Unassembled WGS sequence"/>
</dbReference>
<keyword evidence="1" id="KW-1133">Transmembrane helix</keyword>
<feature type="transmembrane region" description="Helical" evidence="1">
    <location>
        <begin position="154"/>
        <end position="175"/>
    </location>
</feature>
<dbReference type="EMBL" id="JAANOW010000001">
    <property type="protein sequence ID" value="NIH96111.1"/>
    <property type="molecule type" value="Genomic_DNA"/>
</dbReference>
<organism evidence="3 4">
    <name type="scientific">Mycolicibacterium fluoranthenivorans</name>
    <dbReference type="NCBI Taxonomy" id="258505"/>
    <lineage>
        <taxon>Bacteria</taxon>
        <taxon>Bacillati</taxon>
        <taxon>Actinomycetota</taxon>
        <taxon>Actinomycetes</taxon>
        <taxon>Mycobacteriales</taxon>
        <taxon>Mycobacteriaceae</taxon>
        <taxon>Mycolicibacterium</taxon>
    </lineage>
</organism>
<dbReference type="NCBIfam" id="TIGR00254">
    <property type="entry name" value="GGDEF"/>
    <property type="match status" value="1"/>
</dbReference>
<sequence>MLHEPMIPDVRTMWMVVATTAVLFGVLEVWAGCAGRRDTSMVLWGCANLAGGLGAGLLSTQGVLPYALSEAVANGFLVLVWALIWAGGQAFAGRPVPWAAATSVPVLVTFACLVVPPLPTDIVLRIHLTSLSIVGYLVLIAVDSLRADRAERLMTRRVLATLAIVSVLPVIWRSISAQLHGAPFELMKNTADTAMPLVGLFVMAIAINVCLLLIGRERLGNQLAAAATHDGLTRTLNRSGFLQSARQAVDEYQRGSRPCSVIVMDLDEFKSVNDLYGHAGGDRLLVGFAAVVRDNLRETDLIGRIGGEEFCALLVDIDGAEAAVISERIRTAFAGTEFVHAGEALTATVSMGVAQIGLDEELAAAIRRADLAMYRAKRDGRDAVVRADKR</sequence>
<evidence type="ECO:0000259" key="2">
    <source>
        <dbReference type="PROSITE" id="PS50887"/>
    </source>
</evidence>
<keyword evidence="1" id="KW-0472">Membrane</keyword>
<feature type="transmembrane region" description="Helical" evidence="1">
    <location>
        <begin position="66"/>
        <end position="86"/>
    </location>
</feature>
<protein>
    <submittedName>
        <fullName evidence="3">Diguanylate cyclase (GGDEF)-like protein</fullName>
    </submittedName>
</protein>
<feature type="domain" description="GGDEF" evidence="2">
    <location>
        <begin position="257"/>
        <end position="389"/>
    </location>
</feature>
<comment type="caution">
    <text evidence="3">The sequence shown here is derived from an EMBL/GenBank/DDBJ whole genome shotgun (WGS) entry which is preliminary data.</text>
</comment>
<dbReference type="FunFam" id="3.30.70.270:FF:000001">
    <property type="entry name" value="Diguanylate cyclase domain protein"/>
    <property type="match status" value="1"/>
</dbReference>
<dbReference type="InterPro" id="IPR043128">
    <property type="entry name" value="Rev_trsase/Diguanyl_cyclase"/>
</dbReference>
<dbReference type="AlphaFoldDB" id="A0A7X5U0F3"/>
<evidence type="ECO:0000256" key="1">
    <source>
        <dbReference type="SAM" id="Phobius"/>
    </source>
</evidence>
<keyword evidence="1" id="KW-0812">Transmembrane</keyword>
<dbReference type="GO" id="GO:0052621">
    <property type="term" value="F:diguanylate cyclase activity"/>
    <property type="evidence" value="ECO:0007669"/>
    <property type="project" value="TreeGrafter"/>
</dbReference>
<feature type="transmembrane region" description="Helical" evidence="1">
    <location>
        <begin position="42"/>
        <end position="60"/>
    </location>
</feature>
<dbReference type="InterPro" id="IPR050469">
    <property type="entry name" value="Diguanylate_Cyclase"/>
</dbReference>
<feature type="transmembrane region" description="Helical" evidence="1">
    <location>
        <begin position="195"/>
        <end position="214"/>
    </location>
</feature>
<dbReference type="InterPro" id="IPR029787">
    <property type="entry name" value="Nucleotide_cyclase"/>
</dbReference>
<accession>A0A7X5U0F3</accession>
<feature type="transmembrane region" description="Helical" evidence="1">
    <location>
        <begin position="12"/>
        <end position="30"/>
    </location>
</feature>
<dbReference type="PROSITE" id="PS50887">
    <property type="entry name" value="GGDEF"/>
    <property type="match status" value="1"/>
</dbReference>
<proteinExistence type="predicted"/>
<name>A0A7X5U0F3_9MYCO</name>
<keyword evidence="4" id="KW-1185">Reference proteome</keyword>
<evidence type="ECO:0000313" key="4">
    <source>
        <dbReference type="Proteomes" id="UP000547444"/>
    </source>
</evidence>
<dbReference type="SMART" id="SM00267">
    <property type="entry name" value="GGDEF"/>
    <property type="match status" value="1"/>
</dbReference>
<dbReference type="Gene3D" id="3.30.70.270">
    <property type="match status" value="1"/>
</dbReference>
<dbReference type="InterPro" id="IPR000160">
    <property type="entry name" value="GGDEF_dom"/>
</dbReference>
<dbReference type="CDD" id="cd01949">
    <property type="entry name" value="GGDEF"/>
    <property type="match status" value="1"/>
</dbReference>